<dbReference type="EMBL" id="HG994588">
    <property type="protein sequence ID" value="CAF3040693.1"/>
    <property type="molecule type" value="Genomic_DNA"/>
</dbReference>
<evidence type="ECO:0000256" key="1">
    <source>
        <dbReference type="SAM" id="MobiDB-lite"/>
    </source>
</evidence>
<dbReference type="OrthoDB" id="2414538at2759"/>
<protein>
    <submittedName>
        <fullName evidence="2">(salmon louse) hypothetical protein</fullName>
    </submittedName>
</protein>
<gene>
    <name evidence="2" type="ORF">LSAA_14648</name>
</gene>
<dbReference type="AlphaFoldDB" id="A0A7R8D6G5"/>
<reference evidence="2" key="1">
    <citation type="submission" date="2021-02" db="EMBL/GenBank/DDBJ databases">
        <authorList>
            <person name="Bekaert M."/>
        </authorList>
    </citation>
    <scope>NUCLEOTIDE SEQUENCE</scope>
    <source>
        <strain evidence="2">IoA-00</strain>
    </source>
</reference>
<keyword evidence="3" id="KW-1185">Reference proteome</keyword>
<dbReference type="Proteomes" id="UP000675881">
    <property type="component" value="Chromosome 9"/>
</dbReference>
<evidence type="ECO:0000313" key="3">
    <source>
        <dbReference type="Proteomes" id="UP000675881"/>
    </source>
</evidence>
<name>A0A7R8D6G5_LEPSM</name>
<feature type="region of interest" description="Disordered" evidence="1">
    <location>
        <begin position="90"/>
        <end position="112"/>
    </location>
</feature>
<organism evidence="2 3">
    <name type="scientific">Lepeophtheirus salmonis</name>
    <name type="common">Salmon louse</name>
    <name type="synonym">Caligus salmonis</name>
    <dbReference type="NCBI Taxonomy" id="72036"/>
    <lineage>
        <taxon>Eukaryota</taxon>
        <taxon>Metazoa</taxon>
        <taxon>Ecdysozoa</taxon>
        <taxon>Arthropoda</taxon>
        <taxon>Crustacea</taxon>
        <taxon>Multicrustacea</taxon>
        <taxon>Hexanauplia</taxon>
        <taxon>Copepoda</taxon>
        <taxon>Siphonostomatoida</taxon>
        <taxon>Caligidae</taxon>
        <taxon>Lepeophtheirus</taxon>
    </lineage>
</organism>
<accession>A0A7R8D6G5</accession>
<sequence>MHFFRLNLEEASSLGTQSITREDLLKIPSNKRIFNVKELSSELHVDSTISKSSRSALEIDSVATDLLNKNAGANPGLSAMWEDEVLRRRSKQLDEKSIPNPSSPPRGDAQTRLTESEKFWYSKFKAMIKDSSFVKNKDNPSEKNVISSLPSSNSLDTHIPSLDLTIGSSNVLPSSNTSNVLSYLNETIINEDVVSSLSCVTLDEK</sequence>
<evidence type="ECO:0000313" key="2">
    <source>
        <dbReference type="EMBL" id="CAF3040693.1"/>
    </source>
</evidence>
<proteinExistence type="predicted"/>